<evidence type="ECO:0000256" key="3">
    <source>
        <dbReference type="ARBA" id="ARBA00007931"/>
    </source>
</evidence>
<evidence type="ECO:0000256" key="10">
    <source>
        <dbReference type="ARBA" id="ARBA00022989"/>
    </source>
</evidence>
<feature type="transmembrane region" description="Helical" evidence="13">
    <location>
        <begin position="51"/>
        <end position="70"/>
    </location>
</feature>
<gene>
    <name evidence="14" type="ORF">COW36_21820</name>
</gene>
<dbReference type="GO" id="GO:0046872">
    <property type="term" value="F:metal ion binding"/>
    <property type="evidence" value="ECO:0007669"/>
    <property type="project" value="UniProtKB-KW"/>
</dbReference>
<protein>
    <submittedName>
        <fullName evidence="14">Site-2 protease family protein</fullName>
    </submittedName>
</protein>
<evidence type="ECO:0000256" key="1">
    <source>
        <dbReference type="ARBA" id="ARBA00001947"/>
    </source>
</evidence>
<sequence length="210" mass="23218">MIFRSNPLDLLILLPLFIISISFHEAAHAYAAHIFGDDTAAREGRLTLNPIAHLDLMGALMVVFVGFGWAKPVPVDPRNLRNPAWQMPAIAAAGPLANLLLAILSIILLYLGNKTGQDFIKEPLVISISLNLLLMVFNLVPLPPLDGAGVLRGFLPRRLQIQFDQLLPYGPAILIALVFLPGVRDIFFGQIYKVMQVIFEFLVHLFSFLA</sequence>
<keyword evidence="12 13" id="KW-0472">Membrane</keyword>
<dbReference type="CDD" id="cd06158">
    <property type="entry name" value="S2P-M50_like_1"/>
    <property type="match status" value="1"/>
</dbReference>
<evidence type="ECO:0000256" key="5">
    <source>
        <dbReference type="ARBA" id="ARBA00022670"/>
    </source>
</evidence>
<feature type="transmembrane region" description="Helical" evidence="13">
    <location>
        <begin position="90"/>
        <end position="112"/>
    </location>
</feature>
<keyword evidence="6 13" id="KW-0812">Transmembrane</keyword>
<evidence type="ECO:0000256" key="6">
    <source>
        <dbReference type="ARBA" id="ARBA00022692"/>
    </source>
</evidence>
<keyword evidence="10 13" id="KW-1133">Transmembrane helix</keyword>
<keyword evidence="11" id="KW-0482">Metalloprotease</keyword>
<evidence type="ECO:0000256" key="12">
    <source>
        <dbReference type="ARBA" id="ARBA00023136"/>
    </source>
</evidence>
<dbReference type="InterPro" id="IPR044537">
    <property type="entry name" value="Rip2-like"/>
</dbReference>
<dbReference type="GO" id="GO:0006508">
    <property type="term" value="P:proteolysis"/>
    <property type="evidence" value="ECO:0007669"/>
    <property type="project" value="UniProtKB-KW"/>
</dbReference>
<evidence type="ECO:0000256" key="9">
    <source>
        <dbReference type="ARBA" id="ARBA00022833"/>
    </source>
</evidence>
<evidence type="ECO:0000256" key="13">
    <source>
        <dbReference type="SAM" id="Phobius"/>
    </source>
</evidence>
<evidence type="ECO:0000256" key="4">
    <source>
        <dbReference type="ARBA" id="ARBA00022475"/>
    </source>
</evidence>
<evidence type="ECO:0000256" key="2">
    <source>
        <dbReference type="ARBA" id="ARBA00004651"/>
    </source>
</evidence>
<organism evidence="14 15">
    <name type="scientific">bacterium (Candidatus Blackallbacteria) CG17_big_fil_post_rev_8_21_14_2_50_48_46</name>
    <dbReference type="NCBI Taxonomy" id="2014261"/>
    <lineage>
        <taxon>Bacteria</taxon>
        <taxon>Candidatus Blackallbacteria</taxon>
    </lineage>
</organism>
<evidence type="ECO:0000313" key="15">
    <source>
        <dbReference type="Proteomes" id="UP000231019"/>
    </source>
</evidence>
<comment type="cofactor">
    <cofactor evidence="1">
        <name>Zn(2+)</name>
        <dbReference type="ChEBI" id="CHEBI:29105"/>
    </cofactor>
</comment>
<dbReference type="GO" id="GO:0008237">
    <property type="term" value="F:metallopeptidase activity"/>
    <property type="evidence" value="ECO:0007669"/>
    <property type="project" value="UniProtKB-KW"/>
</dbReference>
<evidence type="ECO:0000256" key="8">
    <source>
        <dbReference type="ARBA" id="ARBA00022801"/>
    </source>
</evidence>
<feature type="transmembrane region" description="Helical" evidence="13">
    <location>
        <begin position="166"/>
        <end position="184"/>
    </location>
</feature>
<evidence type="ECO:0000256" key="7">
    <source>
        <dbReference type="ARBA" id="ARBA00022723"/>
    </source>
</evidence>
<evidence type="ECO:0000313" key="14">
    <source>
        <dbReference type="EMBL" id="PIW14408.1"/>
    </source>
</evidence>
<dbReference type="EMBL" id="PFFQ01000060">
    <property type="protein sequence ID" value="PIW14408.1"/>
    <property type="molecule type" value="Genomic_DNA"/>
</dbReference>
<evidence type="ECO:0000256" key="11">
    <source>
        <dbReference type="ARBA" id="ARBA00023049"/>
    </source>
</evidence>
<dbReference type="PANTHER" id="PTHR35864:SF1">
    <property type="entry name" value="ZINC METALLOPROTEASE YWHC-RELATED"/>
    <property type="match status" value="1"/>
</dbReference>
<dbReference type="AlphaFoldDB" id="A0A2M7FZS3"/>
<dbReference type="Proteomes" id="UP000231019">
    <property type="component" value="Unassembled WGS sequence"/>
</dbReference>
<comment type="similarity">
    <text evidence="3">Belongs to the peptidase M50B family.</text>
</comment>
<keyword evidence="7" id="KW-0479">Metal-binding</keyword>
<dbReference type="GO" id="GO:0005886">
    <property type="term" value="C:plasma membrane"/>
    <property type="evidence" value="ECO:0007669"/>
    <property type="project" value="UniProtKB-SubCell"/>
</dbReference>
<keyword evidence="5 14" id="KW-0645">Protease</keyword>
<dbReference type="InterPro" id="IPR052348">
    <property type="entry name" value="Metallopeptidase_M50B"/>
</dbReference>
<proteinExistence type="inferred from homology"/>
<comment type="subcellular location">
    <subcellularLocation>
        <location evidence="2">Cell membrane</location>
        <topology evidence="2">Multi-pass membrane protein</topology>
    </subcellularLocation>
</comment>
<comment type="caution">
    <text evidence="14">The sequence shown here is derived from an EMBL/GenBank/DDBJ whole genome shotgun (WGS) entry which is preliminary data.</text>
</comment>
<keyword evidence="8" id="KW-0378">Hydrolase</keyword>
<keyword evidence="4" id="KW-1003">Cell membrane</keyword>
<name>A0A2M7FZS3_9BACT</name>
<reference evidence="14 15" key="1">
    <citation type="submission" date="2017-09" db="EMBL/GenBank/DDBJ databases">
        <title>Depth-based differentiation of microbial function through sediment-hosted aquifers and enrichment of novel symbionts in the deep terrestrial subsurface.</title>
        <authorList>
            <person name="Probst A.J."/>
            <person name="Ladd B."/>
            <person name="Jarett J.K."/>
            <person name="Geller-Mcgrath D.E."/>
            <person name="Sieber C.M."/>
            <person name="Emerson J.B."/>
            <person name="Anantharaman K."/>
            <person name="Thomas B.C."/>
            <person name="Malmstrom R."/>
            <person name="Stieglmeier M."/>
            <person name="Klingl A."/>
            <person name="Woyke T."/>
            <person name="Ryan C.M."/>
            <person name="Banfield J.F."/>
        </authorList>
    </citation>
    <scope>NUCLEOTIDE SEQUENCE [LARGE SCALE GENOMIC DNA]</scope>
    <source>
        <strain evidence="14">CG17_big_fil_post_rev_8_21_14_2_50_48_46</strain>
    </source>
</reference>
<feature type="transmembrane region" description="Helical" evidence="13">
    <location>
        <begin position="124"/>
        <end position="145"/>
    </location>
</feature>
<dbReference type="PANTHER" id="PTHR35864">
    <property type="entry name" value="ZINC METALLOPROTEASE MJ0611-RELATED"/>
    <property type="match status" value="1"/>
</dbReference>
<keyword evidence="9" id="KW-0862">Zinc</keyword>
<accession>A0A2M7FZS3</accession>